<dbReference type="HOGENOM" id="CLU_1459054_0_0_11"/>
<evidence type="ECO:0008006" key="3">
    <source>
        <dbReference type="Google" id="ProtNLM"/>
    </source>
</evidence>
<dbReference type="Pfam" id="PF05719">
    <property type="entry name" value="GPP34"/>
    <property type="match status" value="1"/>
</dbReference>
<keyword evidence="2" id="KW-1185">Reference proteome</keyword>
<name>A0A075JK37_9MICO</name>
<reference evidence="1 2" key="1">
    <citation type="submission" date="2014-07" db="EMBL/GenBank/DDBJ databases">
        <title>Genome Sequencing of Dermacoccus nishinomiyaensis.</title>
        <authorList>
            <person name="Hong K.W."/>
            <person name="Chan K.G."/>
        </authorList>
    </citation>
    <scope>NUCLEOTIDE SEQUENCE [LARGE SCALE GENOMIC DNA]</scope>
    <source>
        <strain evidence="1 2">M25</strain>
    </source>
</reference>
<evidence type="ECO:0000313" key="1">
    <source>
        <dbReference type="EMBL" id="AIF41697.1"/>
    </source>
</evidence>
<dbReference type="GO" id="GO:0070273">
    <property type="term" value="F:phosphatidylinositol-4-phosphate binding"/>
    <property type="evidence" value="ECO:0007669"/>
    <property type="project" value="InterPro"/>
</dbReference>
<dbReference type="InterPro" id="IPR008628">
    <property type="entry name" value="GPP34-like"/>
</dbReference>
<dbReference type="AlphaFoldDB" id="A0A075JK37"/>
<proteinExistence type="predicted"/>
<dbReference type="Proteomes" id="UP000027986">
    <property type="component" value="Chromosome"/>
</dbReference>
<dbReference type="EMBL" id="CP008889">
    <property type="protein sequence ID" value="AIF41697.1"/>
    <property type="molecule type" value="Genomic_DNA"/>
</dbReference>
<gene>
    <name evidence="1" type="ORF">HX89_13020</name>
</gene>
<sequence>MCVTAGLMLDLRSAALIEWPGDRIRRTVKAAPEGLLGWAASRLEEVREPTQARFVIDALYPGAWEHVGMSLVDQGMARMTRHGLRRKPRFSFTTTPLRREIVDASRALLFDDATTHDDDAVLAVLGAAGIGDELLSRSPFTDESVAVAFADREPGSLQRQVDEAISFALVPFYANGYYSTGANAG</sequence>
<dbReference type="KEGG" id="dni:HX89_13020"/>
<organism evidence="1 2">
    <name type="scientific">Dermacoccus nishinomiyaensis</name>
    <dbReference type="NCBI Taxonomy" id="1274"/>
    <lineage>
        <taxon>Bacteria</taxon>
        <taxon>Bacillati</taxon>
        <taxon>Actinomycetota</taxon>
        <taxon>Actinomycetes</taxon>
        <taxon>Micrococcales</taxon>
        <taxon>Dermacoccaceae</taxon>
        <taxon>Dermacoccus</taxon>
    </lineage>
</organism>
<accession>A0A075JK37</accession>
<protein>
    <recommendedName>
        <fullName evidence="3">GPP34 family phosphoprotein</fullName>
    </recommendedName>
</protein>
<evidence type="ECO:0000313" key="2">
    <source>
        <dbReference type="Proteomes" id="UP000027986"/>
    </source>
</evidence>